<protein>
    <submittedName>
        <fullName evidence="1">Uncharacterized protein</fullName>
    </submittedName>
</protein>
<accession>A0A813ZN06</accession>
<evidence type="ECO:0000313" key="2">
    <source>
        <dbReference type="Proteomes" id="UP000663879"/>
    </source>
</evidence>
<name>A0A813ZN06_9BILA</name>
<sequence>MCNKSDISLWPFMFVLNEIPIEERYSFENVIIAGLCMDIIKYLINSSNGYYSCLRCLRCLQSGKSIPTEKGSTIIYPYKSYNPTGPPRSIGLYRKHFKKCLKKKTMIAGIKDDCILNDLKYYNAIKNTNIDIMHSLFLGVMKKFFEYWFEHPSSNTYSLKNFLKELDDRLLSIKPPSYVSSLPRSLTKWRKWKSHDFMNFTIHFSLITFSNLMPIEYFHNYMLFVIAIENLFRKEIDKNNLQKIQKCIELFVSQLAKLYNPNIMKSGIHELLHLTDLTNDFGPLNNINCFPFEELNRKITSLIHG</sequence>
<gene>
    <name evidence="1" type="ORF">OXX778_LOCUS11480</name>
</gene>
<proteinExistence type="predicted"/>
<dbReference type="PANTHER" id="PTHR46579:SF1">
    <property type="entry name" value="F5_8 TYPE C DOMAIN-CONTAINING PROTEIN"/>
    <property type="match status" value="1"/>
</dbReference>
<keyword evidence="2" id="KW-1185">Reference proteome</keyword>
<dbReference type="PANTHER" id="PTHR46579">
    <property type="entry name" value="F5/8 TYPE C DOMAIN-CONTAINING PROTEIN-RELATED"/>
    <property type="match status" value="1"/>
</dbReference>
<dbReference type="OrthoDB" id="6146209at2759"/>
<comment type="caution">
    <text evidence="1">The sequence shown here is derived from an EMBL/GenBank/DDBJ whole genome shotgun (WGS) entry which is preliminary data.</text>
</comment>
<evidence type="ECO:0000313" key="1">
    <source>
        <dbReference type="EMBL" id="CAF0902681.1"/>
    </source>
</evidence>
<dbReference type="EMBL" id="CAJNOC010001951">
    <property type="protein sequence ID" value="CAF0902681.1"/>
    <property type="molecule type" value="Genomic_DNA"/>
</dbReference>
<dbReference type="AlphaFoldDB" id="A0A813ZN06"/>
<organism evidence="1 2">
    <name type="scientific">Brachionus calyciflorus</name>
    <dbReference type="NCBI Taxonomy" id="104777"/>
    <lineage>
        <taxon>Eukaryota</taxon>
        <taxon>Metazoa</taxon>
        <taxon>Spiralia</taxon>
        <taxon>Gnathifera</taxon>
        <taxon>Rotifera</taxon>
        <taxon>Eurotatoria</taxon>
        <taxon>Monogononta</taxon>
        <taxon>Pseudotrocha</taxon>
        <taxon>Ploima</taxon>
        <taxon>Brachionidae</taxon>
        <taxon>Brachionus</taxon>
    </lineage>
</organism>
<reference evidence="1" key="1">
    <citation type="submission" date="2021-02" db="EMBL/GenBank/DDBJ databases">
        <authorList>
            <person name="Nowell W R."/>
        </authorList>
    </citation>
    <scope>NUCLEOTIDE SEQUENCE</scope>
    <source>
        <strain evidence="1">Ploen Becks lab</strain>
    </source>
</reference>
<dbReference type="Proteomes" id="UP000663879">
    <property type="component" value="Unassembled WGS sequence"/>
</dbReference>